<comment type="caution">
    <text evidence="8">The sequence shown here is derived from an EMBL/GenBank/DDBJ whole genome shotgun (WGS) entry which is preliminary data.</text>
</comment>
<comment type="catalytic activity">
    <reaction evidence="5">
        <text>a 4-saturated-(3S)-3-hydroxyacyl-CoA = a (3E)-enoyl-CoA + H2O</text>
        <dbReference type="Rhea" id="RHEA:20724"/>
        <dbReference type="ChEBI" id="CHEBI:15377"/>
        <dbReference type="ChEBI" id="CHEBI:58521"/>
        <dbReference type="ChEBI" id="CHEBI:137480"/>
        <dbReference type="EC" id="4.2.1.17"/>
    </reaction>
</comment>
<dbReference type="InterPro" id="IPR018376">
    <property type="entry name" value="Enoyl-CoA_hyd/isom_CS"/>
</dbReference>
<dbReference type="PANTHER" id="PTHR11941">
    <property type="entry name" value="ENOYL-COA HYDRATASE-RELATED"/>
    <property type="match status" value="1"/>
</dbReference>
<evidence type="ECO:0000256" key="2">
    <source>
        <dbReference type="ARBA" id="ARBA00012076"/>
    </source>
</evidence>
<proteinExistence type="inferred from homology"/>
<sequence>MADHDVPSTPKDRAPTATASPEVRVSTPTPGVLVITLDRPKANAVDVATSRRLHAAFERLHTDPELRVGVITGAGERFFSAGWDLKAAAAGEPVDADHGPGGFAGLTEFFSLDKPVIAAVNGLALGGGFELALAADLIVAAEHAEFALTEATLGLVPDSGGVLRLPRRLPRAIATELLLTGRRMPAPEAARWGLVNEVVPGDRLQNAALDLADRIRRSAPLAVAAVKEITRRTEGQGIEDAFDTLRGPGMPHYRAVLASQDALEGPRAFAERRPPLWTGR</sequence>
<dbReference type="GO" id="GO:0004300">
    <property type="term" value="F:enoyl-CoA hydratase activity"/>
    <property type="evidence" value="ECO:0007669"/>
    <property type="project" value="UniProtKB-EC"/>
</dbReference>
<dbReference type="PANTHER" id="PTHR11941:SF54">
    <property type="entry name" value="ENOYL-COA HYDRATASE, MITOCHONDRIAL"/>
    <property type="match status" value="1"/>
</dbReference>
<dbReference type="AlphaFoldDB" id="A0A6G4V6X2"/>
<evidence type="ECO:0000256" key="5">
    <source>
        <dbReference type="ARBA" id="ARBA00023717"/>
    </source>
</evidence>
<dbReference type="InterPro" id="IPR001753">
    <property type="entry name" value="Enoyl-CoA_hydra/iso"/>
</dbReference>
<reference evidence="8 9" key="1">
    <citation type="submission" date="2020-02" db="EMBL/GenBank/DDBJ databases">
        <title>Whole-genome analyses of novel actinobacteria.</title>
        <authorList>
            <person name="Sahin N."/>
            <person name="Gencbay T."/>
        </authorList>
    </citation>
    <scope>NUCLEOTIDE SEQUENCE [LARGE SCALE GENOMIC DNA]</scope>
    <source>
        <strain evidence="8 9">HC44</strain>
    </source>
</reference>
<dbReference type="Proteomes" id="UP000472335">
    <property type="component" value="Unassembled WGS sequence"/>
</dbReference>
<organism evidence="8 9">
    <name type="scientific">Streptomyces scabichelini</name>
    <dbReference type="NCBI Taxonomy" id="2711217"/>
    <lineage>
        <taxon>Bacteria</taxon>
        <taxon>Bacillati</taxon>
        <taxon>Actinomycetota</taxon>
        <taxon>Actinomycetes</taxon>
        <taxon>Kitasatosporales</taxon>
        <taxon>Streptomycetaceae</taxon>
        <taxon>Streptomyces</taxon>
    </lineage>
</organism>
<dbReference type="EC" id="4.2.1.17" evidence="2"/>
<dbReference type="CDD" id="cd06558">
    <property type="entry name" value="crotonase-like"/>
    <property type="match status" value="1"/>
</dbReference>
<keyword evidence="3 8" id="KW-0456">Lyase</keyword>
<evidence type="ECO:0000256" key="7">
    <source>
        <dbReference type="SAM" id="MobiDB-lite"/>
    </source>
</evidence>
<name>A0A6G4V6X2_9ACTN</name>
<keyword evidence="9" id="KW-1185">Reference proteome</keyword>
<dbReference type="RefSeq" id="WP_165260711.1">
    <property type="nucleotide sequence ID" value="NZ_JAAKZY010000054.1"/>
</dbReference>
<comment type="similarity">
    <text evidence="1 6">Belongs to the enoyl-CoA hydratase/isomerase family.</text>
</comment>
<evidence type="ECO:0000256" key="6">
    <source>
        <dbReference type="RuleBase" id="RU003707"/>
    </source>
</evidence>
<dbReference type="Pfam" id="PF00378">
    <property type="entry name" value="ECH_1"/>
    <property type="match status" value="1"/>
</dbReference>
<dbReference type="FunFam" id="3.90.226.10:FF:000009">
    <property type="entry name" value="Carnitinyl-CoA dehydratase"/>
    <property type="match status" value="1"/>
</dbReference>
<evidence type="ECO:0000313" key="8">
    <source>
        <dbReference type="EMBL" id="NGO09590.1"/>
    </source>
</evidence>
<dbReference type="Gene3D" id="3.90.226.10">
    <property type="entry name" value="2-enoyl-CoA Hydratase, Chain A, domain 1"/>
    <property type="match status" value="1"/>
</dbReference>
<dbReference type="PROSITE" id="PS00166">
    <property type="entry name" value="ENOYL_COA_HYDRATASE"/>
    <property type="match status" value="1"/>
</dbReference>
<dbReference type="Gene3D" id="1.10.12.10">
    <property type="entry name" value="Lyase 2-enoyl-coa Hydratase, Chain A, domain 2"/>
    <property type="match status" value="1"/>
</dbReference>
<comment type="catalytic activity">
    <reaction evidence="4">
        <text>a (3S)-3-hydroxyacyl-CoA = a (2E)-enoyl-CoA + H2O</text>
        <dbReference type="Rhea" id="RHEA:16105"/>
        <dbReference type="ChEBI" id="CHEBI:15377"/>
        <dbReference type="ChEBI" id="CHEBI:57318"/>
        <dbReference type="ChEBI" id="CHEBI:58856"/>
        <dbReference type="EC" id="4.2.1.17"/>
    </reaction>
</comment>
<dbReference type="InterPro" id="IPR014748">
    <property type="entry name" value="Enoyl-CoA_hydra_C"/>
</dbReference>
<gene>
    <name evidence="8" type="primary">caiD</name>
    <name evidence="8" type="ORF">G5C60_18800</name>
</gene>
<evidence type="ECO:0000256" key="1">
    <source>
        <dbReference type="ARBA" id="ARBA00005254"/>
    </source>
</evidence>
<dbReference type="InterPro" id="IPR029045">
    <property type="entry name" value="ClpP/crotonase-like_dom_sf"/>
</dbReference>
<feature type="compositionally biased region" description="Basic and acidic residues" evidence="7">
    <location>
        <begin position="1"/>
        <end position="14"/>
    </location>
</feature>
<dbReference type="GO" id="GO:0006635">
    <property type="term" value="P:fatty acid beta-oxidation"/>
    <property type="evidence" value="ECO:0007669"/>
    <property type="project" value="TreeGrafter"/>
</dbReference>
<evidence type="ECO:0000313" key="9">
    <source>
        <dbReference type="Proteomes" id="UP000472335"/>
    </source>
</evidence>
<feature type="region of interest" description="Disordered" evidence="7">
    <location>
        <begin position="1"/>
        <end position="25"/>
    </location>
</feature>
<dbReference type="EMBL" id="JAAKZY010000054">
    <property type="protein sequence ID" value="NGO09590.1"/>
    <property type="molecule type" value="Genomic_DNA"/>
</dbReference>
<dbReference type="SUPFAM" id="SSF52096">
    <property type="entry name" value="ClpP/crotonase"/>
    <property type="match status" value="1"/>
</dbReference>
<protein>
    <recommendedName>
        <fullName evidence="2">enoyl-CoA hydratase</fullName>
        <ecNumber evidence="2">4.2.1.17</ecNumber>
    </recommendedName>
</protein>
<accession>A0A6G4V6X2</accession>
<evidence type="ECO:0000256" key="4">
    <source>
        <dbReference type="ARBA" id="ARBA00023709"/>
    </source>
</evidence>
<evidence type="ECO:0000256" key="3">
    <source>
        <dbReference type="ARBA" id="ARBA00023239"/>
    </source>
</evidence>